<dbReference type="Proteomes" id="UP001152523">
    <property type="component" value="Unassembled WGS sequence"/>
</dbReference>
<protein>
    <recommendedName>
        <fullName evidence="2">CCHC-type domain-containing protein</fullName>
    </recommendedName>
</protein>
<keyword evidence="4" id="KW-1185">Reference proteome</keyword>
<dbReference type="PANTHER" id="PTHR47592:SF27">
    <property type="entry name" value="OS08G0421700 PROTEIN"/>
    <property type="match status" value="1"/>
</dbReference>
<dbReference type="EMBL" id="CAMAPF010000047">
    <property type="protein sequence ID" value="CAH9084656.1"/>
    <property type="molecule type" value="Genomic_DNA"/>
</dbReference>
<keyword evidence="1" id="KW-0862">Zinc</keyword>
<proteinExistence type="predicted"/>
<dbReference type="SUPFAM" id="SSF57756">
    <property type="entry name" value="Retrovirus zinc finger-like domains"/>
    <property type="match status" value="1"/>
</dbReference>
<organism evidence="3 4">
    <name type="scientific">Cuscuta epithymum</name>
    <dbReference type="NCBI Taxonomy" id="186058"/>
    <lineage>
        <taxon>Eukaryota</taxon>
        <taxon>Viridiplantae</taxon>
        <taxon>Streptophyta</taxon>
        <taxon>Embryophyta</taxon>
        <taxon>Tracheophyta</taxon>
        <taxon>Spermatophyta</taxon>
        <taxon>Magnoliopsida</taxon>
        <taxon>eudicotyledons</taxon>
        <taxon>Gunneridae</taxon>
        <taxon>Pentapetalae</taxon>
        <taxon>asterids</taxon>
        <taxon>lamiids</taxon>
        <taxon>Solanales</taxon>
        <taxon>Convolvulaceae</taxon>
        <taxon>Cuscuteae</taxon>
        <taxon>Cuscuta</taxon>
        <taxon>Cuscuta subgen. Cuscuta</taxon>
    </lineage>
</organism>
<dbReference type="InterPro" id="IPR036875">
    <property type="entry name" value="Znf_CCHC_sf"/>
</dbReference>
<reference evidence="3" key="1">
    <citation type="submission" date="2022-07" db="EMBL/GenBank/DDBJ databases">
        <authorList>
            <person name="Macas J."/>
            <person name="Novak P."/>
            <person name="Neumann P."/>
        </authorList>
    </citation>
    <scope>NUCLEOTIDE SEQUENCE</scope>
</reference>
<keyword evidence="1" id="KW-0863">Zinc-finger</keyword>
<keyword evidence="1" id="KW-0479">Metal-binding</keyword>
<evidence type="ECO:0000313" key="3">
    <source>
        <dbReference type="EMBL" id="CAH9084656.1"/>
    </source>
</evidence>
<dbReference type="PROSITE" id="PS50158">
    <property type="entry name" value="ZF_CCHC"/>
    <property type="match status" value="1"/>
</dbReference>
<dbReference type="GO" id="GO:0008270">
    <property type="term" value="F:zinc ion binding"/>
    <property type="evidence" value="ECO:0007669"/>
    <property type="project" value="UniProtKB-KW"/>
</dbReference>
<feature type="domain" description="CCHC-type" evidence="2">
    <location>
        <begin position="13"/>
        <end position="28"/>
    </location>
</feature>
<dbReference type="Pfam" id="PF22936">
    <property type="entry name" value="Pol_BBD"/>
    <property type="match status" value="1"/>
</dbReference>
<evidence type="ECO:0000259" key="2">
    <source>
        <dbReference type="PROSITE" id="PS50158"/>
    </source>
</evidence>
<feature type="non-terminal residue" evidence="3">
    <location>
        <position position="253"/>
    </location>
</feature>
<dbReference type="SMART" id="SM00343">
    <property type="entry name" value="ZnF_C2HC"/>
    <property type="match status" value="1"/>
</dbReference>
<dbReference type="PANTHER" id="PTHR47592">
    <property type="entry name" value="PBF68 PROTEIN"/>
    <property type="match status" value="1"/>
</dbReference>
<comment type="caution">
    <text evidence="3">The sequence shown here is derived from an EMBL/GenBank/DDBJ whole genome shotgun (WGS) entry which is preliminary data.</text>
</comment>
<dbReference type="AlphaFoldDB" id="A0AAV0CVA9"/>
<dbReference type="GO" id="GO:0003676">
    <property type="term" value="F:nucleic acid binding"/>
    <property type="evidence" value="ECO:0007669"/>
    <property type="project" value="InterPro"/>
</dbReference>
<dbReference type="InterPro" id="IPR001878">
    <property type="entry name" value="Znf_CCHC"/>
</dbReference>
<sequence length="253" mass="27043">MSFTGPFGRGVICHYCKKPGHLLKECRKLLFKNQGNQLAHVASATSSFDGSIAISSDEYAKFICYQESLKHSSTPISVVANSGISNTCLVSSSSKWVIDSGATDHMTGNPNLFSSFHSHLPASSVTLADGSTSPVLGSGTVVPTSTLPLSSVLSLPNFAFNLLSISKITRTLNCSVTFFPGYCVFQDLLTKHTIGQGHESGGLYILDTSITKGISCLGVGNLLEAHYRLGHPSLSLMKQLYPQFNKVSSIQCE</sequence>
<accession>A0AAV0CVA9</accession>
<gene>
    <name evidence="3" type="ORF">CEPIT_LOCUS8954</name>
</gene>
<evidence type="ECO:0000256" key="1">
    <source>
        <dbReference type="PROSITE-ProRule" id="PRU00047"/>
    </source>
</evidence>
<name>A0AAV0CVA9_9ASTE</name>
<dbReference type="InterPro" id="IPR054722">
    <property type="entry name" value="PolX-like_BBD"/>
</dbReference>
<evidence type="ECO:0000313" key="4">
    <source>
        <dbReference type="Proteomes" id="UP001152523"/>
    </source>
</evidence>